<comment type="caution">
    <text evidence="1">The sequence shown here is derived from an EMBL/GenBank/DDBJ whole genome shotgun (WGS) entry which is preliminary data.</text>
</comment>
<gene>
    <name evidence="1" type="ORF">TNCT_63541</name>
</gene>
<dbReference type="EMBL" id="BMAO01018959">
    <property type="protein sequence ID" value="GFR27456.1"/>
    <property type="molecule type" value="Genomic_DNA"/>
</dbReference>
<name>A0A8X6K2A4_TRICU</name>
<sequence>MVKGNIGGMKILEGMAANNDIVVASRLSQNHLILPGIHAPVPSKGISRITSLRKSLLLVTMHNRIP</sequence>
<keyword evidence="2" id="KW-1185">Reference proteome</keyword>
<accession>A0A8X6K2A4</accession>
<dbReference type="Proteomes" id="UP000887116">
    <property type="component" value="Unassembled WGS sequence"/>
</dbReference>
<organism evidence="1 2">
    <name type="scientific">Trichonephila clavata</name>
    <name type="common">Joro spider</name>
    <name type="synonym">Nephila clavata</name>
    <dbReference type="NCBI Taxonomy" id="2740835"/>
    <lineage>
        <taxon>Eukaryota</taxon>
        <taxon>Metazoa</taxon>
        <taxon>Ecdysozoa</taxon>
        <taxon>Arthropoda</taxon>
        <taxon>Chelicerata</taxon>
        <taxon>Arachnida</taxon>
        <taxon>Araneae</taxon>
        <taxon>Araneomorphae</taxon>
        <taxon>Entelegynae</taxon>
        <taxon>Araneoidea</taxon>
        <taxon>Nephilidae</taxon>
        <taxon>Trichonephila</taxon>
    </lineage>
</organism>
<protein>
    <submittedName>
        <fullName evidence="1">Uncharacterized protein</fullName>
    </submittedName>
</protein>
<evidence type="ECO:0000313" key="2">
    <source>
        <dbReference type="Proteomes" id="UP000887116"/>
    </source>
</evidence>
<reference evidence="1" key="1">
    <citation type="submission" date="2020-07" db="EMBL/GenBank/DDBJ databases">
        <title>Multicomponent nature underlies the extraordinary mechanical properties of spider dragline silk.</title>
        <authorList>
            <person name="Kono N."/>
            <person name="Nakamura H."/>
            <person name="Mori M."/>
            <person name="Yoshida Y."/>
            <person name="Ohtoshi R."/>
            <person name="Malay A.D."/>
            <person name="Moran D.A.P."/>
            <person name="Tomita M."/>
            <person name="Numata K."/>
            <person name="Arakawa K."/>
        </authorList>
    </citation>
    <scope>NUCLEOTIDE SEQUENCE</scope>
</reference>
<evidence type="ECO:0000313" key="1">
    <source>
        <dbReference type="EMBL" id="GFR27456.1"/>
    </source>
</evidence>
<proteinExistence type="predicted"/>
<dbReference type="AlphaFoldDB" id="A0A8X6K2A4"/>